<dbReference type="OrthoDB" id="1648028at2"/>
<dbReference type="InterPro" id="IPR005754">
    <property type="entry name" value="Sortase"/>
</dbReference>
<evidence type="ECO:0000313" key="2">
    <source>
        <dbReference type="Proteomes" id="UP000298615"/>
    </source>
</evidence>
<dbReference type="Pfam" id="PF04203">
    <property type="entry name" value="Sortase"/>
    <property type="match status" value="1"/>
</dbReference>
<proteinExistence type="predicted"/>
<sequence>MTNKNKKTKNWLINIFCLLLLIVGLLLIFNKQIQNFIIKQRTDEYQLRQVSREDILANEQASGEFDFDKVESLDLEAVLKARAANEPLPVIGNISVPSVKMSLPIFKGVSNTALLFGAGTMKPEQKMGEGNYGLASHRMVDPTLLFSPILDIKEGDKIYLTNLDKVYVYEATFMDYIAATQVEVIDDVEDEVLVTLITCDTTGTNRYCVQGKLVDVLEFNSQDNEQNDIFQLKNNK</sequence>
<reference evidence="1 2" key="1">
    <citation type="submission" date="2019-04" db="EMBL/GenBank/DDBJ databases">
        <title>Vagococcus sp. nov., isolated from faeces of yaks (Bos grunniens).</title>
        <authorList>
            <person name="Ge Y."/>
        </authorList>
    </citation>
    <scope>NUCLEOTIDE SEQUENCE [LARGE SCALE GENOMIC DNA]</scope>
    <source>
        <strain evidence="1 2">MN-17</strain>
    </source>
</reference>
<protein>
    <submittedName>
        <fullName evidence="1">Class A sortase</fullName>
    </submittedName>
</protein>
<organism evidence="1 2">
    <name type="scientific">Vagococcus zengguangii</name>
    <dbReference type="NCBI Taxonomy" id="2571750"/>
    <lineage>
        <taxon>Bacteria</taxon>
        <taxon>Bacillati</taxon>
        <taxon>Bacillota</taxon>
        <taxon>Bacilli</taxon>
        <taxon>Lactobacillales</taxon>
        <taxon>Enterococcaceae</taxon>
        <taxon>Vagococcus</taxon>
    </lineage>
</organism>
<accession>A0A4D7CUI3</accession>
<dbReference type="KEGG" id="vao:FA707_06915"/>
<dbReference type="InterPro" id="IPR023365">
    <property type="entry name" value="Sortase_dom-sf"/>
</dbReference>
<dbReference type="AlphaFoldDB" id="A0A4D7CUI3"/>
<gene>
    <name evidence="1" type="ORF">FA707_06915</name>
</gene>
<dbReference type="EMBL" id="CP039712">
    <property type="protein sequence ID" value="QCI86712.1"/>
    <property type="molecule type" value="Genomic_DNA"/>
</dbReference>
<keyword evidence="2" id="KW-1185">Reference proteome</keyword>
<dbReference type="Gene3D" id="2.40.260.10">
    <property type="entry name" value="Sortase"/>
    <property type="match status" value="1"/>
</dbReference>
<dbReference type="RefSeq" id="WP_136953543.1">
    <property type="nucleotide sequence ID" value="NZ_CP039712.1"/>
</dbReference>
<dbReference type="CDD" id="cd06165">
    <property type="entry name" value="Sortase_A"/>
    <property type="match status" value="1"/>
</dbReference>
<dbReference type="SUPFAM" id="SSF63817">
    <property type="entry name" value="Sortase"/>
    <property type="match status" value="1"/>
</dbReference>
<evidence type="ECO:0000313" key="1">
    <source>
        <dbReference type="EMBL" id="QCI86712.1"/>
    </source>
</evidence>
<name>A0A4D7CUI3_9ENTE</name>
<dbReference type="InterPro" id="IPR042007">
    <property type="entry name" value="Sortase_A"/>
</dbReference>
<dbReference type="Proteomes" id="UP000298615">
    <property type="component" value="Chromosome"/>
</dbReference>
<dbReference type="NCBIfam" id="TIGR01076">
    <property type="entry name" value="sortase_fam"/>
    <property type="match status" value="1"/>
</dbReference>